<dbReference type="InterPro" id="IPR016024">
    <property type="entry name" value="ARM-type_fold"/>
</dbReference>
<dbReference type="GO" id="GO:0019888">
    <property type="term" value="F:protein phosphatase regulator activity"/>
    <property type="evidence" value="ECO:0000318"/>
    <property type="project" value="GO_Central"/>
</dbReference>
<comment type="caution">
    <text evidence="6">The sequence shown here is derived from an EMBL/GenBank/DDBJ whole genome shotgun (WGS) entry which is preliminary data.</text>
</comment>
<gene>
    <name evidence="6" type="ORF">HanXRQr2_Chr12g0563631</name>
</gene>
<reference evidence="6" key="2">
    <citation type="submission" date="2020-06" db="EMBL/GenBank/DDBJ databases">
        <title>Helianthus annuus Genome sequencing and assembly Release 2.</title>
        <authorList>
            <person name="Gouzy J."/>
            <person name="Langlade N."/>
            <person name="Munos S."/>
        </authorList>
    </citation>
    <scope>NUCLEOTIDE SEQUENCE</scope>
    <source>
        <tissue evidence="6">Leaves</tissue>
    </source>
</reference>
<keyword evidence="4" id="KW-0472">Membrane</keyword>
<dbReference type="InterPro" id="IPR000357">
    <property type="entry name" value="HEAT"/>
</dbReference>
<evidence type="ECO:0000313" key="6">
    <source>
        <dbReference type="EMBL" id="KAF5779790.1"/>
    </source>
</evidence>
<dbReference type="InterPro" id="IPR011989">
    <property type="entry name" value="ARM-like"/>
</dbReference>
<dbReference type="InterPro" id="IPR051023">
    <property type="entry name" value="PP2A_Regulatory_Subunit_A"/>
</dbReference>
<reference evidence="6" key="1">
    <citation type="journal article" date="2017" name="Nature">
        <title>The sunflower genome provides insights into oil metabolism, flowering and Asterid evolution.</title>
        <authorList>
            <person name="Badouin H."/>
            <person name="Gouzy J."/>
            <person name="Grassa C.J."/>
            <person name="Murat F."/>
            <person name="Staton S.E."/>
            <person name="Cottret L."/>
            <person name="Lelandais-Briere C."/>
            <person name="Owens G.L."/>
            <person name="Carrere S."/>
            <person name="Mayjonade B."/>
            <person name="Legrand L."/>
            <person name="Gill N."/>
            <person name="Kane N.C."/>
            <person name="Bowers J.E."/>
            <person name="Hubner S."/>
            <person name="Bellec A."/>
            <person name="Berard A."/>
            <person name="Berges H."/>
            <person name="Blanchet N."/>
            <person name="Boniface M.C."/>
            <person name="Brunel D."/>
            <person name="Catrice O."/>
            <person name="Chaidir N."/>
            <person name="Claudel C."/>
            <person name="Donnadieu C."/>
            <person name="Faraut T."/>
            <person name="Fievet G."/>
            <person name="Helmstetter N."/>
            <person name="King M."/>
            <person name="Knapp S.J."/>
            <person name="Lai Z."/>
            <person name="Le Paslier M.C."/>
            <person name="Lippi Y."/>
            <person name="Lorenzon L."/>
            <person name="Mandel J.R."/>
            <person name="Marage G."/>
            <person name="Marchand G."/>
            <person name="Marquand E."/>
            <person name="Bret-Mestries E."/>
            <person name="Morien E."/>
            <person name="Nambeesan S."/>
            <person name="Nguyen T."/>
            <person name="Pegot-Espagnet P."/>
            <person name="Pouilly N."/>
            <person name="Raftis F."/>
            <person name="Sallet E."/>
            <person name="Schiex T."/>
            <person name="Thomas J."/>
            <person name="Vandecasteele C."/>
            <person name="Vares D."/>
            <person name="Vear F."/>
            <person name="Vautrin S."/>
            <person name="Crespi M."/>
            <person name="Mangin B."/>
            <person name="Burke J.M."/>
            <person name="Salse J."/>
            <person name="Munos S."/>
            <person name="Vincourt P."/>
            <person name="Rieseberg L.H."/>
            <person name="Langlade N.B."/>
        </authorList>
    </citation>
    <scope>NUCLEOTIDE SEQUENCE</scope>
    <source>
        <tissue evidence="6">Leaves</tissue>
    </source>
</reference>
<feature type="repeat" description="HEAT" evidence="3">
    <location>
        <begin position="92"/>
        <end position="130"/>
    </location>
</feature>
<dbReference type="Pfam" id="PF22646">
    <property type="entry name" value="PPP2R1A-like_HEAT"/>
    <property type="match status" value="1"/>
</dbReference>
<dbReference type="Proteomes" id="UP000215914">
    <property type="component" value="Unassembled WGS sequence"/>
</dbReference>
<sequence>MPMVWLGDQLLHTNLGKFAATVEPAHLKTEIMQIFEDLTQDGMFFFHILPFTTLAILQVMKMYFYRSRFCSFACCRGLLASCWNRKTVFAHILPVIVIFSQDKSWRVRYMVANQLYELCEAVGPEPTKYELSSDSSQHVRSALASVIMGMAPVLGKDSTIDQLLHMFLSLQKDEFPDVRLNIITEDRHWRVRLAIIEYIPLLASQLGVSGFLMINSVLSACMQWLQDKVYSIREAAANNLKRLAEAFGPDWAMQHIVPQSKRYVMRNTCFNVLGSTVQS</sequence>
<feature type="domain" description="Phosphatase PP2A regulatory subunit A/Splicing factor 3B subunit 1-like HEAT repeat" evidence="5">
    <location>
        <begin position="90"/>
        <end position="155"/>
    </location>
</feature>
<dbReference type="Gene3D" id="1.25.10.10">
    <property type="entry name" value="Leucine-rich Repeat Variant"/>
    <property type="match status" value="1"/>
</dbReference>
<comment type="similarity">
    <text evidence="2">Belongs to the phosphatase 2A regulatory subunit A family.</text>
</comment>
<dbReference type="EMBL" id="MNCJ02000327">
    <property type="protein sequence ID" value="KAF5779790.1"/>
    <property type="molecule type" value="Genomic_DNA"/>
</dbReference>
<dbReference type="PANTHER" id="PTHR10648">
    <property type="entry name" value="SERINE/THREONINE-PROTEIN PHOSPHATASE PP2A 65 KDA REGULATORY SUBUNIT"/>
    <property type="match status" value="1"/>
</dbReference>
<evidence type="ECO:0000256" key="4">
    <source>
        <dbReference type="SAM" id="Phobius"/>
    </source>
</evidence>
<dbReference type="InterPro" id="IPR021133">
    <property type="entry name" value="HEAT_type_2"/>
</dbReference>
<evidence type="ECO:0000256" key="1">
    <source>
        <dbReference type="ARBA" id="ARBA00022737"/>
    </source>
</evidence>
<keyword evidence="4" id="KW-0812">Transmembrane</keyword>
<dbReference type="Pfam" id="PF02985">
    <property type="entry name" value="HEAT"/>
    <property type="match status" value="1"/>
</dbReference>
<dbReference type="Gramene" id="mRNA:HanXRQr2_Chr12g0563631">
    <property type="protein sequence ID" value="mRNA:HanXRQr2_Chr12g0563631"/>
    <property type="gene ID" value="HanXRQr2_Chr12g0563631"/>
</dbReference>
<dbReference type="InterPro" id="IPR054573">
    <property type="entry name" value="PP2A/SF3B1-like_HEAT"/>
</dbReference>
<feature type="repeat" description="HEAT" evidence="3">
    <location>
        <begin position="217"/>
        <end position="255"/>
    </location>
</feature>
<evidence type="ECO:0000256" key="2">
    <source>
        <dbReference type="ARBA" id="ARBA00038332"/>
    </source>
</evidence>
<accession>A0A9K3HK12</accession>
<dbReference type="GO" id="GO:0005634">
    <property type="term" value="C:nucleus"/>
    <property type="evidence" value="ECO:0000318"/>
    <property type="project" value="GO_Central"/>
</dbReference>
<name>A0A9K3HK12_HELAN</name>
<dbReference type="PROSITE" id="PS50077">
    <property type="entry name" value="HEAT_REPEAT"/>
    <property type="match status" value="2"/>
</dbReference>
<keyword evidence="1" id="KW-0677">Repeat</keyword>
<keyword evidence="4" id="KW-1133">Transmembrane helix</keyword>
<dbReference type="GO" id="GO:0005737">
    <property type="term" value="C:cytoplasm"/>
    <property type="evidence" value="ECO:0000318"/>
    <property type="project" value="GO_Central"/>
</dbReference>
<protein>
    <submittedName>
        <fullName evidence="6">Armadillo-like helical protein</fullName>
    </submittedName>
</protein>
<dbReference type="PANTHER" id="PTHR10648:SF33">
    <property type="entry name" value="ARMADILLO-LIKE HELICAL PROTEIN"/>
    <property type="match status" value="1"/>
</dbReference>
<evidence type="ECO:0000313" key="7">
    <source>
        <dbReference type="Proteomes" id="UP000215914"/>
    </source>
</evidence>
<feature type="transmembrane region" description="Helical" evidence="4">
    <location>
        <begin position="42"/>
        <end position="60"/>
    </location>
</feature>
<proteinExistence type="inferred from homology"/>
<organism evidence="6 7">
    <name type="scientific">Helianthus annuus</name>
    <name type="common">Common sunflower</name>
    <dbReference type="NCBI Taxonomy" id="4232"/>
    <lineage>
        <taxon>Eukaryota</taxon>
        <taxon>Viridiplantae</taxon>
        <taxon>Streptophyta</taxon>
        <taxon>Embryophyta</taxon>
        <taxon>Tracheophyta</taxon>
        <taxon>Spermatophyta</taxon>
        <taxon>Magnoliopsida</taxon>
        <taxon>eudicotyledons</taxon>
        <taxon>Gunneridae</taxon>
        <taxon>Pentapetalae</taxon>
        <taxon>asterids</taxon>
        <taxon>campanulids</taxon>
        <taxon>Asterales</taxon>
        <taxon>Asteraceae</taxon>
        <taxon>Asteroideae</taxon>
        <taxon>Heliantheae alliance</taxon>
        <taxon>Heliantheae</taxon>
        <taxon>Helianthus</taxon>
    </lineage>
</organism>
<dbReference type="GO" id="GO:0005829">
    <property type="term" value="C:cytosol"/>
    <property type="evidence" value="ECO:0000318"/>
    <property type="project" value="GO_Central"/>
</dbReference>
<evidence type="ECO:0000256" key="3">
    <source>
        <dbReference type="PROSITE-ProRule" id="PRU00103"/>
    </source>
</evidence>
<dbReference type="GO" id="GO:0000159">
    <property type="term" value="C:protein phosphatase type 2A complex"/>
    <property type="evidence" value="ECO:0000318"/>
    <property type="project" value="GO_Central"/>
</dbReference>
<dbReference type="AlphaFoldDB" id="A0A9K3HK12"/>
<dbReference type="SUPFAM" id="SSF48371">
    <property type="entry name" value="ARM repeat"/>
    <property type="match status" value="1"/>
</dbReference>
<evidence type="ECO:0000259" key="5">
    <source>
        <dbReference type="Pfam" id="PF22646"/>
    </source>
</evidence>
<keyword evidence="7" id="KW-1185">Reference proteome</keyword>